<dbReference type="OrthoDB" id="110209at2"/>
<dbReference type="InterPro" id="IPR006151">
    <property type="entry name" value="Shikm_DH/Glu-tRNA_Rdtase"/>
</dbReference>
<evidence type="ECO:0000256" key="12">
    <source>
        <dbReference type="PIRSR" id="PIRSR000445-4"/>
    </source>
</evidence>
<dbReference type="PIRSF" id="PIRSF000445">
    <property type="entry name" value="4pyrrol_synth_GluRdtase"/>
    <property type="match status" value="1"/>
</dbReference>
<feature type="binding site" evidence="8 10">
    <location>
        <position position="110"/>
    </location>
    <ligand>
        <name>substrate</name>
    </ligand>
</feature>
<dbReference type="SUPFAM" id="SSF51735">
    <property type="entry name" value="NAD(P)-binding Rossmann-fold domains"/>
    <property type="match status" value="1"/>
</dbReference>
<dbReference type="FunFam" id="3.30.460.30:FF:000001">
    <property type="entry name" value="Glutamyl-tRNA reductase"/>
    <property type="match status" value="1"/>
</dbReference>
<comment type="caution">
    <text evidence="17">The sequence shown here is derived from an EMBL/GenBank/DDBJ whole genome shotgun (WGS) entry which is preliminary data.</text>
</comment>
<dbReference type="PANTHER" id="PTHR43013:SF1">
    <property type="entry name" value="GLUTAMYL-TRNA REDUCTASE"/>
    <property type="match status" value="1"/>
</dbReference>
<feature type="active site" description="Nucleophile" evidence="8 9">
    <location>
        <position position="51"/>
    </location>
</feature>
<dbReference type="GO" id="GO:0019353">
    <property type="term" value="P:protoporphyrinogen IX biosynthetic process from glutamate"/>
    <property type="evidence" value="ECO:0007669"/>
    <property type="project" value="TreeGrafter"/>
</dbReference>
<feature type="domain" description="Tetrapyrrole biosynthesis glutamyl-tRNA reductase dimerisation" evidence="14">
    <location>
        <begin position="317"/>
        <end position="412"/>
    </location>
</feature>
<evidence type="ECO:0000256" key="6">
    <source>
        <dbReference type="ARBA" id="ARBA00023244"/>
    </source>
</evidence>
<dbReference type="InterPro" id="IPR000343">
    <property type="entry name" value="4pyrrol_synth_GluRdtase"/>
</dbReference>
<feature type="binding site" evidence="8 11">
    <location>
        <begin position="190"/>
        <end position="195"/>
    </location>
    <ligand>
        <name>NADP(+)</name>
        <dbReference type="ChEBI" id="CHEBI:58349"/>
    </ligand>
</feature>
<dbReference type="InterPro" id="IPR036291">
    <property type="entry name" value="NAD(P)-bd_dom_sf"/>
</dbReference>
<keyword evidence="18" id="KW-1185">Reference proteome</keyword>
<organism evidence="17 18">
    <name type="scientific">Nakamurella flava</name>
    <dbReference type="NCBI Taxonomy" id="2576308"/>
    <lineage>
        <taxon>Bacteria</taxon>
        <taxon>Bacillati</taxon>
        <taxon>Actinomycetota</taxon>
        <taxon>Actinomycetes</taxon>
        <taxon>Nakamurellales</taxon>
        <taxon>Nakamurellaceae</taxon>
        <taxon>Nakamurella</taxon>
    </lineage>
</organism>
<evidence type="ECO:0000256" key="7">
    <source>
        <dbReference type="ARBA" id="ARBA00047464"/>
    </source>
</evidence>
<comment type="catalytic activity">
    <reaction evidence="7 8 13">
        <text>(S)-4-amino-5-oxopentanoate + tRNA(Glu) + NADP(+) = L-glutamyl-tRNA(Glu) + NADPH + H(+)</text>
        <dbReference type="Rhea" id="RHEA:12344"/>
        <dbReference type="Rhea" id="RHEA-COMP:9663"/>
        <dbReference type="Rhea" id="RHEA-COMP:9680"/>
        <dbReference type="ChEBI" id="CHEBI:15378"/>
        <dbReference type="ChEBI" id="CHEBI:57501"/>
        <dbReference type="ChEBI" id="CHEBI:57783"/>
        <dbReference type="ChEBI" id="CHEBI:58349"/>
        <dbReference type="ChEBI" id="CHEBI:78442"/>
        <dbReference type="ChEBI" id="CHEBI:78520"/>
        <dbReference type="EC" id="1.2.1.70"/>
    </reaction>
</comment>
<evidence type="ECO:0000259" key="16">
    <source>
        <dbReference type="Pfam" id="PF05201"/>
    </source>
</evidence>
<dbReference type="Pfam" id="PF00745">
    <property type="entry name" value="GlutR_dimer"/>
    <property type="match status" value="1"/>
</dbReference>
<dbReference type="EMBL" id="SZZH01000001">
    <property type="protein sequence ID" value="TKV61389.1"/>
    <property type="molecule type" value="Genomic_DNA"/>
</dbReference>
<comment type="domain">
    <text evidence="8">Possesses an unusual extended V-shaped dimeric structure with each monomer consisting of three distinct domains arranged along a curved 'spinal' alpha-helix. The N-terminal catalytic domain specifically recognizes the glutamate moiety of the substrate. The second domain is the NADPH-binding domain, and the third C-terminal domain is responsible for dimerization.</text>
</comment>
<evidence type="ECO:0000259" key="15">
    <source>
        <dbReference type="Pfam" id="PF01488"/>
    </source>
</evidence>
<feature type="binding site" evidence="8 10">
    <location>
        <begin position="115"/>
        <end position="117"/>
    </location>
    <ligand>
        <name>substrate</name>
    </ligand>
</feature>
<dbReference type="PANTHER" id="PTHR43013">
    <property type="entry name" value="GLUTAMYL-TRNA REDUCTASE"/>
    <property type="match status" value="1"/>
</dbReference>
<comment type="function">
    <text evidence="8">Catalyzes the NADPH-dependent reduction of glutamyl-tRNA(Glu) to glutamate 1-semialdehyde (GSA).</text>
</comment>
<dbReference type="AlphaFoldDB" id="A0A4U6QM34"/>
<dbReference type="NCBIfam" id="NF000750">
    <property type="entry name" value="PRK00045.3-4"/>
    <property type="match status" value="1"/>
</dbReference>
<evidence type="ECO:0000256" key="13">
    <source>
        <dbReference type="RuleBase" id="RU000584"/>
    </source>
</evidence>
<reference evidence="17 18" key="1">
    <citation type="submission" date="2019-05" db="EMBL/GenBank/DDBJ databases">
        <title>Nakamurella sp. N5BH11, whole genome shotgun sequence.</title>
        <authorList>
            <person name="Tuo L."/>
        </authorList>
    </citation>
    <scope>NUCLEOTIDE SEQUENCE [LARGE SCALE GENOMIC DNA]</scope>
    <source>
        <strain evidence="17 18">N5BH11</strain>
    </source>
</reference>
<protein>
    <recommendedName>
        <fullName evidence="3 8">Glutamyl-tRNA reductase</fullName>
        <shortName evidence="8">GluTR</shortName>
        <ecNumber evidence="3 8">1.2.1.70</ecNumber>
    </recommendedName>
</protein>
<dbReference type="InterPro" id="IPR015896">
    <property type="entry name" value="4pyrrol_synth_GluRdtase_dimer"/>
</dbReference>
<dbReference type="Gene3D" id="3.40.50.720">
    <property type="entry name" value="NAD(P)-binding Rossmann-like Domain"/>
    <property type="match status" value="1"/>
</dbReference>
<feature type="site" description="Important for activity" evidence="8 12">
    <location>
        <position position="100"/>
    </location>
</feature>
<name>A0A4U6QM34_9ACTN</name>
<feature type="domain" description="Glutamyl-tRNA reductase N-terminal" evidence="16">
    <location>
        <begin position="5"/>
        <end position="157"/>
    </location>
</feature>
<dbReference type="InterPro" id="IPR036343">
    <property type="entry name" value="GluRdtase_N_sf"/>
</dbReference>
<sequence>MLTVLGASHHDLELPQLERLAAGGEILAARLADLVAVPDGPLTGVVLLATCNRLEIYADAVRFHDAIDAVTAAVAGATGIPEAEASALLQVRVGAPVAAHLFGVAAGLDSMVVGEAEIAGQVSRAFRAAQTAGTTSPALHQLFQGAARASKRVATVTGLGAAGRSVASVALDLAVGTGDPLVGTRTLIVGTGAYARVVAAEVRARGGQDLFVHSPSGRATAFAHRHGATPVDADALADALATADLVVTCSGAGDPVIDELLVRRVVARRSAPLPIVDLALRSDLTPQARAVPGVRVVDLRSVAGQADSPHIEAITAAQDIVIAAVADYEDQLAQRRLDPAVVALRQHVSGTVTKELERLRAKYPADIAADVERAMHRVTQSLLHTPTMRAKELALSGDSAGYLSALHTLFGIDIEGHAAAHPAGPVSAKATRPA</sequence>
<dbReference type="Proteomes" id="UP000306985">
    <property type="component" value="Unassembled WGS sequence"/>
</dbReference>
<evidence type="ECO:0000256" key="4">
    <source>
        <dbReference type="ARBA" id="ARBA00022857"/>
    </source>
</evidence>
<evidence type="ECO:0000256" key="11">
    <source>
        <dbReference type="PIRSR" id="PIRSR000445-3"/>
    </source>
</evidence>
<evidence type="ECO:0000256" key="1">
    <source>
        <dbReference type="ARBA" id="ARBA00005059"/>
    </source>
</evidence>
<dbReference type="InterPro" id="IPR036453">
    <property type="entry name" value="GluRdtase_dimer_dom_sf"/>
</dbReference>
<evidence type="ECO:0000259" key="14">
    <source>
        <dbReference type="Pfam" id="PF00745"/>
    </source>
</evidence>
<dbReference type="SUPFAM" id="SSF69742">
    <property type="entry name" value="Glutamyl tRNA-reductase catalytic, N-terminal domain"/>
    <property type="match status" value="1"/>
</dbReference>
<dbReference type="EC" id="1.2.1.70" evidence="3 8"/>
<dbReference type="Pfam" id="PF01488">
    <property type="entry name" value="Shikimate_DH"/>
    <property type="match status" value="1"/>
</dbReference>
<evidence type="ECO:0000256" key="10">
    <source>
        <dbReference type="PIRSR" id="PIRSR000445-2"/>
    </source>
</evidence>
<comment type="subunit">
    <text evidence="8">Homodimer.</text>
</comment>
<comment type="miscellaneous">
    <text evidence="8">During catalysis, the active site Cys acts as a nucleophile attacking the alpha-carbonyl group of tRNA-bound glutamate with the formation of a thioester intermediate between enzyme and glutamate, and the concomitant release of tRNA(Glu). The thioester intermediate is finally reduced by direct hydride transfer from NADPH, to form the product GSA.</text>
</comment>
<keyword evidence="5 8" id="KW-0560">Oxidoreductase</keyword>
<dbReference type="SUPFAM" id="SSF69075">
    <property type="entry name" value="Glutamyl tRNA-reductase dimerization domain"/>
    <property type="match status" value="1"/>
</dbReference>
<evidence type="ECO:0000256" key="3">
    <source>
        <dbReference type="ARBA" id="ARBA00012970"/>
    </source>
</evidence>
<comment type="similarity">
    <text evidence="2 8 13">Belongs to the glutamyl-tRNA reductase family.</text>
</comment>
<evidence type="ECO:0000313" key="17">
    <source>
        <dbReference type="EMBL" id="TKV61389.1"/>
    </source>
</evidence>
<evidence type="ECO:0000256" key="9">
    <source>
        <dbReference type="PIRSR" id="PIRSR000445-1"/>
    </source>
</evidence>
<gene>
    <name evidence="8" type="primary">hemA</name>
    <name evidence="17" type="ORF">FDO65_07315</name>
</gene>
<dbReference type="UniPathway" id="UPA00251">
    <property type="reaction ID" value="UER00316"/>
</dbReference>
<dbReference type="Gene3D" id="3.30.460.30">
    <property type="entry name" value="Glutamyl-tRNA reductase, N-terminal domain"/>
    <property type="match status" value="1"/>
</dbReference>
<feature type="binding site" evidence="8 10">
    <location>
        <begin position="50"/>
        <end position="53"/>
    </location>
    <ligand>
        <name>substrate</name>
    </ligand>
</feature>
<feature type="domain" description="Quinate/shikimate 5-dehydrogenase/glutamyl-tRNA reductase" evidence="15">
    <location>
        <begin position="180"/>
        <end position="299"/>
    </location>
</feature>
<dbReference type="InterPro" id="IPR015895">
    <property type="entry name" value="4pyrrol_synth_GluRdtase_N"/>
</dbReference>
<dbReference type="GO" id="GO:0008883">
    <property type="term" value="F:glutamyl-tRNA reductase activity"/>
    <property type="evidence" value="ECO:0007669"/>
    <property type="project" value="UniProtKB-UniRule"/>
</dbReference>
<evidence type="ECO:0000256" key="8">
    <source>
        <dbReference type="HAMAP-Rule" id="MF_00087"/>
    </source>
</evidence>
<evidence type="ECO:0000256" key="5">
    <source>
        <dbReference type="ARBA" id="ARBA00023002"/>
    </source>
</evidence>
<keyword evidence="6 8" id="KW-0627">Porphyrin biosynthesis</keyword>
<accession>A0A4U6QM34</accession>
<proteinExistence type="inferred from homology"/>
<evidence type="ECO:0000313" key="18">
    <source>
        <dbReference type="Proteomes" id="UP000306985"/>
    </source>
</evidence>
<keyword evidence="4 8" id="KW-0521">NADP</keyword>
<dbReference type="RefSeq" id="WP_137448693.1">
    <property type="nucleotide sequence ID" value="NZ_SZZH01000001.1"/>
</dbReference>
<evidence type="ECO:0000256" key="2">
    <source>
        <dbReference type="ARBA" id="ARBA00005916"/>
    </source>
</evidence>
<dbReference type="Pfam" id="PF05201">
    <property type="entry name" value="GlutR_N"/>
    <property type="match status" value="1"/>
</dbReference>
<dbReference type="GO" id="GO:0050661">
    <property type="term" value="F:NADP binding"/>
    <property type="evidence" value="ECO:0007669"/>
    <property type="project" value="InterPro"/>
</dbReference>
<dbReference type="HAMAP" id="MF_00087">
    <property type="entry name" value="Glu_tRNA_reductase"/>
    <property type="match status" value="1"/>
</dbReference>
<dbReference type="NCBIfam" id="TIGR01035">
    <property type="entry name" value="hemA"/>
    <property type="match status" value="1"/>
</dbReference>
<comment type="pathway">
    <text evidence="1 8 13">Porphyrin-containing compound metabolism; protoporphyrin-IX biosynthesis; 5-aminolevulinate from L-glutamyl-tRNA(Glu): step 1/2.</text>
</comment>
<feature type="binding site" evidence="8 10">
    <location>
        <position position="121"/>
    </location>
    <ligand>
        <name>substrate</name>
    </ligand>
</feature>